<sequence>MKIAVMGAGAVGCYYGAMLARAGYDVVLIGRAPLVEAVRANGLILEMAGERHVIAVEASEDPATIAGAGMVLFCVKSSDTEEAGRQIAPSLSEGTLLLSLQNGVSNPERLQQVTGRPVIPTVVYVAAAMAGPGVVRHEGRGDLAIGGPGSDAAAEILNAAGVETVVSPDIVAAQWVKLILNCAYNALSAVADMPYGALVAQDGIPGLLEDIVAECRAVADAAGVTLPGGLLDNVRGIAKAMPGQYSSTAQDLRRGRMTEIDYLNGEIVCKGRELGVPTPINKTLTALVKLAESKLD</sequence>
<comment type="catalytic activity">
    <reaction evidence="9 10">
        <text>(R)-pantoate + NADP(+) = 2-dehydropantoate + NADPH + H(+)</text>
        <dbReference type="Rhea" id="RHEA:16233"/>
        <dbReference type="ChEBI" id="CHEBI:11561"/>
        <dbReference type="ChEBI" id="CHEBI:15378"/>
        <dbReference type="ChEBI" id="CHEBI:15980"/>
        <dbReference type="ChEBI" id="CHEBI:57783"/>
        <dbReference type="ChEBI" id="CHEBI:58349"/>
        <dbReference type="EC" id="1.1.1.169"/>
    </reaction>
</comment>
<proteinExistence type="inferred from homology"/>
<dbReference type="EMBL" id="JADMKU010000002">
    <property type="protein sequence ID" value="MBR9650110.1"/>
    <property type="molecule type" value="Genomic_DNA"/>
</dbReference>
<evidence type="ECO:0000313" key="14">
    <source>
        <dbReference type="Proteomes" id="UP001195941"/>
    </source>
</evidence>
<feature type="domain" description="Ketopantoate reductase N-terminal" evidence="11">
    <location>
        <begin position="3"/>
        <end position="146"/>
    </location>
</feature>
<accession>A0ABS5HMC9</accession>
<name>A0ABS5HMC9_9RHOB</name>
<evidence type="ECO:0000256" key="10">
    <source>
        <dbReference type="RuleBase" id="RU362068"/>
    </source>
</evidence>
<evidence type="ECO:0000256" key="7">
    <source>
        <dbReference type="ARBA" id="ARBA00023002"/>
    </source>
</evidence>
<dbReference type="Pfam" id="PF08546">
    <property type="entry name" value="ApbA_C"/>
    <property type="match status" value="1"/>
</dbReference>
<evidence type="ECO:0000259" key="11">
    <source>
        <dbReference type="Pfam" id="PF02558"/>
    </source>
</evidence>
<reference evidence="13 14" key="1">
    <citation type="journal article" date="2021" name="Arch. Microbiol.">
        <title>Thalassobius aquimarinus sp. nov., isolated from the Sea of Japan seashore.</title>
        <authorList>
            <person name="Kurilenko V.V."/>
            <person name="Romanenko L.A."/>
            <person name="Chernysheva N.Y."/>
            <person name="Velansky P.V."/>
            <person name="Tekutyeva L.A."/>
            <person name="Isaeva M.P."/>
            <person name="Mikhailov V.V."/>
        </authorList>
    </citation>
    <scope>NUCLEOTIDE SEQUENCE [LARGE SCALE GENOMIC DNA]</scope>
    <source>
        <strain evidence="13 14">KMM 8518</strain>
    </source>
</reference>
<dbReference type="InterPro" id="IPR013332">
    <property type="entry name" value="KPR_N"/>
</dbReference>
<evidence type="ECO:0000259" key="12">
    <source>
        <dbReference type="Pfam" id="PF08546"/>
    </source>
</evidence>
<evidence type="ECO:0000313" key="13">
    <source>
        <dbReference type="EMBL" id="MBR9650110.1"/>
    </source>
</evidence>
<keyword evidence="6 10" id="KW-0521">NADP</keyword>
<dbReference type="InterPro" id="IPR036291">
    <property type="entry name" value="NAD(P)-bd_dom_sf"/>
</dbReference>
<dbReference type="InterPro" id="IPR013752">
    <property type="entry name" value="KPA_reductase"/>
</dbReference>
<evidence type="ECO:0000256" key="1">
    <source>
        <dbReference type="ARBA" id="ARBA00004994"/>
    </source>
</evidence>
<dbReference type="InterPro" id="IPR003710">
    <property type="entry name" value="ApbA"/>
</dbReference>
<dbReference type="PANTHER" id="PTHR43765:SF2">
    <property type="entry name" value="2-DEHYDROPANTOATE 2-REDUCTASE"/>
    <property type="match status" value="1"/>
</dbReference>
<dbReference type="InterPro" id="IPR050838">
    <property type="entry name" value="Ketopantoate_reductase"/>
</dbReference>
<comment type="similarity">
    <text evidence="2 10">Belongs to the ketopantoate reductase family.</text>
</comment>
<dbReference type="InterPro" id="IPR013328">
    <property type="entry name" value="6PGD_dom2"/>
</dbReference>
<keyword evidence="5 10" id="KW-0566">Pantothenate biosynthesis</keyword>
<evidence type="ECO:0000256" key="3">
    <source>
        <dbReference type="ARBA" id="ARBA00013014"/>
    </source>
</evidence>
<dbReference type="SUPFAM" id="SSF48179">
    <property type="entry name" value="6-phosphogluconate dehydrogenase C-terminal domain-like"/>
    <property type="match status" value="1"/>
</dbReference>
<evidence type="ECO:0000256" key="5">
    <source>
        <dbReference type="ARBA" id="ARBA00022655"/>
    </source>
</evidence>
<feature type="domain" description="Ketopantoate reductase C-terminal" evidence="12">
    <location>
        <begin position="169"/>
        <end position="291"/>
    </location>
</feature>
<organism evidence="13 14">
    <name type="scientific">Thalassovita aquimarina</name>
    <dbReference type="NCBI Taxonomy" id="2785917"/>
    <lineage>
        <taxon>Bacteria</taxon>
        <taxon>Pseudomonadati</taxon>
        <taxon>Pseudomonadota</taxon>
        <taxon>Alphaproteobacteria</taxon>
        <taxon>Rhodobacterales</taxon>
        <taxon>Roseobacteraceae</taxon>
        <taxon>Thalassovita</taxon>
    </lineage>
</organism>
<dbReference type="InterPro" id="IPR008927">
    <property type="entry name" value="6-PGluconate_DH-like_C_sf"/>
</dbReference>
<dbReference type="Proteomes" id="UP001195941">
    <property type="component" value="Unassembled WGS sequence"/>
</dbReference>
<dbReference type="NCBIfam" id="TIGR00745">
    <property type="entry name" value="apbA_panE"/>
    <property type="match status" value="1"/>
</dbReference>
<evidence type="ECO:0000256" key="6">
    <source>
        <dbReference type="ARBA" id="ARBA00022857"/>
    </source>
</evidence>
<dbReference type="RefSeq" id="WP_246525277.1">
    <property type="nucleotide sequence ID" value="NZ_JADMKU010000002.1"/>
</dbReference>
<evidence type="ECO:0000256" key="4">
    <source>
        <dbReference type="ARBA" id="ARBA00019465"/>
    </source>
</evidence>
<comment type="function">
    <text evidence="10">Catalyzes the NADPH-dependent reduction of ketopantoate into pantoic acid.</text>
</comment>
<dbReference type="SUPFAM" id="SSF51735">
    <property type="entry name" value="NAD(P)-binding Rossmann-fold domains"/>
    <property type="match status" value="1"/>
</dbReference>
<comment type="caution">
    <text evidence="13">The sequence shown here is derived from an EMBL/GenBank/DDBJ whole genome shotgun (WGS) entry which is preliminary data.</text>
</comment>
<gene>
    <name evidence="13" type="ORF">IT775_03100</name>
</gene>
<dbReference type="Gene3D" id="1.10.1040.10">
    <property type="entry name" value="N-(1-d-carboxylethyl)-l-norvaline Dehydrogenase, domain 2"/>
    <property type="match status" value="1"/>
</dbReference>
<evidence type="ECO:0000256" key="8">
    <source>
        <dbReference type="ARBA" id="ARBA00032024"/>
    </source>
</evidence>
<keyword evidence="14" id="KW-1185">Reference proteome</keyword>
<evidence type="ECO:0000256" key="2">
    <source>
        <dbReference type="ARBA" id="ARBA00007870"/>
    </source>
</evidence>
<dbReference type="PANTHER" id="PTHR43765">
    <property type="entry name" value="2-DEHYDROPANTOATE 2-REDUCTASE-RELATED"/>
    <property type="match status" value="1"/>
</dbReference>
<dbReference type="EC" id="1.1.1.169" evidence="3 10"/>
<comment type="pathway">
    <text evidence="1 10">Cofactor biosynthesis; (R)-pantothenate biosynthesis; (R)-pantoate from 3-methyl-2-oxobutanoate: step 2/2.</text>
</comment>
<protein>
    <recommendedName>
        <fullName evidence="4 10">2-dehydropantoate 2-reductase</fullName>
        <ecNumber evidence="3 10">1.1.1.169</ecNumber>
    </recommendedName>
    <alternativeName>
        <fullName evidence="8 10">Ketopantoate reductase</fullName>
    </alternativeName>
</protein>
<keyword evidence="7 10" id="KW-0560">Oxidoreductase</keyword>
<dbReference type="Gene3D" id="3.40.50.720">
    <property type="entry name" value="NAD(P)-binding Rossmann-like Domain"/>
    <property type="match status" value="1"/>
</dbReference>
<dbReference type="Pfam" id="PF02558">
    <property type="entry name" value="ApbA"/>
    <property type="match status" value="1"/>
</dbReference>
<evidence type="ECO:0000256" key="9">
    <source>
        <dbReference type="ARBA" id="ARBA00048793"/>
    </source>
</evidence>